<dbReference type="EMBL" id="MHTW01000025">
    <property type="protein sequence ID" value="OHA66783.1"/>
    <property type="molecule type" value="Genomic_DNA"/>
</dbReference>
<feature type="compositionally biased region" description="Pro residues" evidence="1">
    <location>
        <begin position="42"/>
        <end position="71"/>
    </location>
</feature>
<feature type="transmembrane region" description="Helical" evidence="2">
    <location>
        <begin position="6"/>
        <end position="26"/>
    </location>
</feature>
<sequence>MNQEGFINILLIIIVVALVGAGVYFVSTKQITPLNPIPTYIPSPTPTPTPSPTPNTSPIPKPSSTPTPTPVPSGEKIIRKVGERESSFLIQKINPDSVEGLWADEYPIPMLGDGTPRTIRIGDDIGYACTGVSEKLISINFSGQTITFNKVIGERPVGGCPICLAGNSFIDTPSGLALVKDLQIGMAVWTTDKTGQRVSGVITKTLKVPVPSTHQMVRLILDDGRELLVSPGHPTIDGRTIGDFVSGELYDGATIISTTRVPYGDGATYDLLPSGDTGFYWANGILMGSTLR</sequence>
<accession>A0A1G2R1X3</accession>
<proteinExistence type="predicted"/>
<evidence type="ECO:0000313" key="4">
    <source>
        <dbReference type="Proteomes" id="UP000176901"/>
    </source>
</evidence>
<dbReference type="AlphaFoldDB" id="A0A1G2R1X3"/>
<dbReference type="Proteomes" id="UP000176901">
    <property type="component" value="Unassembled WGS sequence"/>
</dbReference>
<dbReference type="PROSITE" id="PS50817">
    <property type="entry name" value="INTEIN_N_TER"/>
    <property type="match status" value="1"/>
</dbReference>
<name>A0A1G2R1X3_9BACT</name>
<feature type="region of interest" description="Disordered" evidence="1">
    <location>
        <begin position="42"/>
        <end position="74"/>
    </location>
</feature>
<evidence type="ECO:0008006" key="5">
    <source>
        <dbReference type="Google" id="ProtNLM"/>
    </source>
</evidence>
<dbReference type="Gene3D" id="2.170.16.10">
    <property type="entry name" value="Hedgehog/Intein (Hint) domain"/>
    <property type="match status" value="1"/>
</dbReference>
<keyword evidence="2" id="KW-1133">Transmembrane helix</keyword>
<dbReference type="SUPFAM" id="SSF51294">
    <property type="entry name" value="Hedgehog/intein (Hint) domain"/>
    <property type="match status" value="1"/>
</dbReference>
<keyword evidence="2" id="KW-0812">Transmembrane</keyword>
<dbReference type="InterPro" id="IPR036844">
    <property type="entry name" value="Hint_dom_sf"/>
</dbReference>
<dbReference type="InterPro" id="IPR006141">
    <property type="entry name" value="Intein_N"/>
</dbReference>
<evidence type="ECO:0000256" key="1">
    <source>
        <dbReference type="SAM" id="MobiDB-lite"/>
    </source>
</evidence>
<comment type="caution">
    <text evidence="3">The sequence shown here is derived from an EMBL/GenBank/DDBJ whole genome shotgun (WGS) entry which is preliminary data.</text>
</comment>
<evidence type="ECO:0000256" key="2">
    <source>
        <dbReference type="SAM" id="Phobius"/>
    </source>
</evidence>
<dbReference type="GO" id="GO:0016539">
    <property type="term" value="P:intein-mediated protein splicing"/>
    <property type="evidence" value="ECO:0007669"/>
    <property type="project" value="InterPro"/>
</dbReference>
<reference evidence="3 4" key="1">
    <citation type="journal article" date="2016" name="Nat. Commun.">
        <title>Thousands of microbial genomes shed light on interconnected biogeochemical processes in an aquifer system.</title>
        <authorList>
            <person name="Anantharaman K."/>
            <person name="Brown C.T."/>
            <person name="Hug L.A."/>
            <person name="Sharon I."/>
            <person name="Castelle C.J."/>
            <person name="Probst A.J."/>
            <person name="Thomas B.C."/>
            <person name="Singh A."/>
            <person name="Wilkins M.J."/>
            <person name="Karaoz U."/>
            <person name="Brodie E.L."/>
            <person name="Williams K.H."/>
            <person name="Hubbard S.S."/>
            <person name="Banfield J.F."/>
        </authorList>
    </citation>
    <scope>NUCLEOTIDE SEQUENCE [LARGE SCALE GENOMIC DNA]</scope>
</reference>
<dbReference type="STRING" id="1802451.A3C82_00760"/>
<dbReference type="CDD" id="cd00081">
    <property type="entry name" value="Hint"/>
    <property type="match status" value="1"/>
</dbReference>
<evidence type="ECO:0000313" key="3">
    <source>
        <dbReference type="EMBL" id="OHA66783.1"/>
    </source>
</evidence>
<gene>
    <name evidence="3" type="ORF">A3C82_00760</name>
</gene>
<keyword evidence="2" id="KW-0472">Membrane</keyword>
<organism evidence="3 4">
    <name type="scientific">Candidatus Wildermuthbacteria bacterium RIFCSPHIGHO2_02_FULL_47_12</name>
    <dbReference type="NCBI Taxonomy" id="1802451"/>
    <lineage>
        <taxon>Bacteria</taxon>
        <taxon>Candidatus Wildermuthiibacteriota</taxon>
    </lineage>
</organism>
<protein>
    <recommendedName>
        <fullName evidence="5">Hedgehog/Intein (Hint) domain-containing protein</fullName>
    </recommendedName>
</protein>